<evidence type="ECO:0000313" key="2">
    <source>
        <dbReference type="Proteomes" id="UP001558850"/>
    </source>
</evidence>
<protein>
    <submittedName>
        <fullName evidence="1">Uncharacterized protein</fullName>
    </submittedName>
</protein>
<organism evidence="1 2">
    <name type="scientific">Paraburkholderia phymatum</name>
    <dbReference type="NCBI Taxonomy" id="148447"/>
    <lineage>
        <taxon>Bacteria</taxon>
        <taxon>Pseudomonadati</taxon>
        <taxon>Pseudomonadota</taxon>
        <taxon>Betaproteobacteria</taxon>
        <taxon>Burkholderiales</taxon>
        <taxon>Burkholderiaceae</taxon>
        <taxon>Paraburkholderia</taxon>
    </lineage>
</organism>
<evidence type="ECO:0000313" key="1">
    <source>
        <dbReference type="EMBL" id="MEX3936820.1"/>
    </source>
</evidence>
<sequence>MVGPFTQQFMMRGVSPRGPIVTQPAITAAPVGASAAIANQRANAAAQSARQSGGGRGGRAL</sequence>
<proteinExistence type="predicted"/>
<accession>A0ACC6UAT4</accession>
<name>A0ACC6UAT4_9BURK</name>
<dbReference type="EMBL" id="JBFRCH010000038">
    <property type="protein sequence ID" value="MEX3936820.1"/>
    <property type="molecule type" value="Genomic_DNA"/>
</dbReference>
<reference evidence="1" key="1">
    <citation type="submission" date="2024-07" db="EMBL/GenBank/DDBJ databases">
        <title>A survey of Mimosa microsymbionts across Brazilian biomes reveals a high diversity of Paraburkholderia nodulating endemic species, but also that Cupriavidus is common as a symbiont of widespread species.</title>
        <authorList>
            <person name="Rouws L."/>
            <person name="Barauna A."/>
            <person name="Beukes C."/>
            <person name="Rouws J.R.C."/>
            <person name="De Faria S.M."/>
            <person name="Gross E."/>
            <person name="Bueno Dos Reis Junior F."/>
            <person name="Simon M.F."/>
            <person name="Maluk M."/>
            <person name="Odee D.W."/>
            <person name="Kenicer G."/>
            <person name="Young J.P.W."/>
            <person name="Reis V.M."/>
            <person name="Zilli J."/>
            <person name="James E.K."/>
        </authorList>
    </citation>
    <scope>NUCLEOTIDE SEQUENCE</scope>
    <source>
        <strain evidence="1">EG181B</strain>
    </source>
</reference>
<comment type="caution">
    <text evidence="1">The sequence shown here is derived from an EMBL/GenBank/DDBJ whole genome shotgun (WGS) entry which is preliminary data.</text>
</comment>
<gene>
    <name evidence="1" type="ORF">AB4Y32_34500</name>
</gene>
<keyword evidence="2" id="KW-1185">Reference proteome</keyword>
<dbReference type="Proteomes" id="UP001558850">
    <property type="component" value="Unassembled WGS sequence"/>
</dbReference>